<name>A0A9W7EZE5_9STRA</name>
<organism evidence="2 3">
    <name type="scientific">Triparma verrucosa</name>
    <dbReference type="NCBI Taxonomy" id="1606542"/>
    <lineage>
        <taxon>Eukaryota</taxon>
        <taxon>Sar</taxon>
        <taxon>Stramenopiles</taxon>
        <taxon>Ochrophyta</taxon>
        <taxon>Bolidophyceae</taxon>
        <taxon>Parmales</taxon>
        <taxon>Triparmaceae</taxon>
        <taxon>Triparma</taxon>
    </lineage>
</organism>
<evidence type="ECO:0000313" key="2">
    <source>
        <dbReference type="EMBL" id="GMH98089.1"/>
    </source>
</evidence>
<evidence type="ECO:0000256" key="1">
    <source>
        <dbReference type="SAM" id="MobiDB-lite"/>
    </source>
</evidence>
<evidence type="ECO:0000313" key="3">
    <source>
        <dbReference type="Proteomes" id="UP001165160"/>
    </source>
</evidence>
<dbReference type="AlphaFoldDB" id="A0A9W7EZE5"/>
<proteinExistence type="predicted"/>
<sequence>MTTPQQIVASINEKTRAKGGHYAQYSCKTVSWDDVQRGTVGGGLSCFGSNITDTRLWAKDGRSLFTVRSDNWNERLGKTNTSSVAVVASGTGGGAGGNNLRPYTLRDFLSGPEKFGAYAGLDVKSLEKADLDKTVSIRFQTTFLPVPEGSKQSIEFAPEAYNYNTRSDEDPRNLVLLCTTQGVAVQQDGRGAKKLFHHAKNSDGKVKRYWLEAESSNHKVGGEQKETKEERDDAIARGKATSSVIGIEGMGTRFNVLMTIQVPLEQKMEHSLDSQPQLCSAGFGFGGGGAKGMMFGANELAGSFGDFDEMMGFEESELVVAASSFSAPKKKSKSSSMFKLGSRSFKRSSPPEGKSSAARVSRGSEVSEAQWGGLTVKDPTRNDSECITITCVMYYVCQGGTPSEADVASAIDDLEAMYRACEDNGNLAEEKFDFMKEELTVKDVLDINKKITTQPPPKPQGVGYFSSFPIFGGGGGGS</sequence>
<dbReference type="EMBL" id="BRXX01000211">
    <property type="protein sequence ID" value="GMH98089.1"/>
    <property type="molecule type" value="Genomic_DNA"/>
</dbReference>
<accession>A0A9W7EZE5</accession>
<feature type="region of interest" description="Disordered" evidence="1">
    <location>
        <begin position="341"/>
        <end position="364"/>
    </location>
</feature>
<protein>
    <submittedName>
        <fullName evidence="2">Uncharacterized protein</fullName>
    </submittedName>
</protein>
<dbReference type="Proteomes" id="UP001165160">
    <property type="component" value="Unassembled WGS sequence"/>
</dbReference>
<comment type="caution">
    <text evidence="2">The sequence shown here is derived from an EMBL/GenBank/DDBJ whole genome shotgun (WGS) entry which is preliminary data.</text>
</comment>
<gene>
    <name evidence="2" type="ORF">TrVE_jg12678</name>
</gene>
<keyword evidence="3" id="KW-1185">Reference proteome</keyword>
<reference evidence="3" key="1">
    <citation type="journal article" date="2023" name="Commun. Biol.">
        <title>Genome analysis of Parmales, the sister group of diatoms, reveals the evolutionary specialization of diatoms from phago-mixotrophs to photoautotrophs.</title>
        <authorList>
            <person name="Ban H."/>
            <person name="Sato S."/>
            <person name="Yoshikawa S."/>
            <person name="Yamada K."/>
            <person name="Nakamura Y."/>
            <person name="Ichinomiya M."/>
            <person name="Sato N."/>
            <person name="Blanc-Mathieu R."/>
            <person name="Endo H."/>
            <person name="Kuwata A."/>
            <person name="Ogata H."/>
        </authorList>
    </citation>
    <scope>NUCLEOTIDE SEQUENCE [LARGE SCALE GENOMIC DNA]</scope>
    <source>
        <strain evidence="3">NIES 3699</strain>
    </source>
</reference>